<evidence type="ECO:0000313" key="11">
    <source>
        <dbReference type="Proteomes" id="UP000705867"/>
    </source>
</evidence>
<feature type="binding site" evidence="8">
    <location>
        <position position="104"/>
    </location>
    <ligand>
        <name>Mg(2+)</name>
        <dbReference type="ChEBI" id="CHEBI:18420"/>
    </ligand>
</feature>
<dbReference type="GO" id="GO:0005525">
    <property type="term" value="F:GTP binding"/>
    <property type="evidence" value="ECO:0007669"/>
    <property type="project" value="UniProtKB-UniRule"/>
</dbReference>
<dbReference type="InterPro" id="IPR029044">
    <property type="entry name" value="Nucleotide-diphossugar_trans"/>
</dbReference>
<keyword evidence="1 8" id="KW-0963">Cytoplasm</keyword>
<feature type="binding site" evidence="8">
    <location>
        <position position="104"/>
    </location>
    <ligand>
        <name>GTP</name>
        <dbReference type="ChEBI" id="CHEBI:37565"/>
    </ligand>
</feature>
<keyword evidence="2 8" id="KW-0808">Transferase</keyword>
<evidence type="ECO:0000256" key="4">
    <source>
        <dbReference type="ARBA" id="ARBA00022741"/>
    </source>
</evidence>
<evidence type="ECO:0000256" key="2">
    <source>
        <dbReference type="ARBA" id="ARBA00022679"/>
    </source>
</evidence>
<organism evidence="10 11">
    <name type="scientific">Candidatus Nitrobium versatile</name>
    <dbReference type="NCBI Taxonomy" id="2884831"/>
    <lineage>
        <taxon>Bacteria</taxon>
        <taxon>Pseudomonadati</taxon>
        <taxon>Nitrospirota</taxon>
        <taxon>Nitrospiria</taxon>
        <taxon>Nitrospirales</taxon>
        <taxon>Nitrospiraceae</taxon>
        <taxon>Candidatus Nitrobium</taxon>
    </lineage>
</organism>
<dbReference type="PANTHER" id="PTHR19136">
    <property type="entry name" value="MOLYBDENUM COFACTOR GUANYLYLTRANSFERASE"/>
    <property type="match status" value="1"/>
</dbReference>
<feature type="binding site" evidence="8">
    <location>
        <position position="75"/>
    </location>
    <ligand>
        <name>GTP</name>
        <dbReference type="ChEBI" id="CHEBI:37565"/>
    </ligand>
</feature>
<comment type="similarity">
    <text evidence="8">Belongs to the MobA family.</text>
</comment>
<dbReference type="InterPro" id="IPR013482">
    <property type="entry name" value="Molybde_CF_guanTrfase"/>
</dbReference>
<feature type="binding site" evidence="8">
    <location>
        <begin position="18"/>
        <end position="20"/>
    </location>
    <ligand>
        <name>GTP</name>
        <dbReference type="ChEBI" id="CHEBI:37565"/>
    </ligand>
</feature>
<dbReference type="GO" id="GO:0046872">
    <property type="term" value="F:metal ion binding"/>
    <property type="evidence" value="ECO:0007669"/>
    <property type="project" value="UniProtKB-KW"/>
</dbReference>
<reference evidence="10" key="2">
    <citation type="submission" date="2021-08" db="EMBL/GenBank/DDBJ databases">
        <authorList>
            <person name="Dalcin Martins P."/>
        </authorList>
    </citation>
    <scope>NUCLEOTIDE SEQUENCE</scope>
    <source>
        <strain evidence="10">MAG_39</strain>
    </source>
</reference>
<reference evidence="10" key="1">
    <citation type="journal article" date="2021" name="bioRxiv">
        <title>Unraveling nitrogen, sulfur and carbon metabolic pathways and microbial community transcriptional responses to substrate deprivation and toxicity stresses in a bioreactor mimicking anoxic brackish coastal sediment conditions.</title>
        <authorList>
            <person name="Martins P.D."/>
            <person name="Echeveste M.J."/>
            <person name="Arshad A."/>
            <person name="Kurth J."/>
            <person name="Ouboter H."/>
            <person name="Jetten M.S.M."/>
            <person name="Welte C.U."/>
        </authorList>
    </citation>
    <scope>NUCLEOTIDE SEQUENCE</scope>
    <source>
        <strain evidence="10">MAG_39</strain>
    </source>
</reference>
<accession>A0A953JC86</accession>
<dbReference type="GO" id="GO:0005737">
    <property type="term" value="C:cytoplasm"/>
    <property type="evidence" value="ECO:0007669"/>
    <property type="project" value="UniProtKB-SubCell"/>
</dbReference>
<comment type="caution">
    <text evidence="10">The sequence shown here is derived from an EMBL/GenBank/DDBJ whole genome shotgun (WGS) entry which is preliminary data.</text>
</comment>
<dbReference type="Proteomes" id="UP000705867">
    <property type="component" value="Unassembled WGS sequence"/>
</dbReference>
<keyword evidence="5 8" id="KW-0460">Magnesium</keyword>
<dbReference type="HAMAP" id="MF_00316">
    <property type="entry name" value="MobA"/>
    <property type="match status" value="1"/>
</dbReference>
<gene>
    <name evidence="8" type="primary">mobA</name>
    <name evidence="10" type="ORF">K8I29_09645</name>
</gene>
<dbReference type="SUPFAM" id="SSF53448">
    <property type="entry name" value="Nucleotide-diphospho-sugar transferases"/>
    <property type="match status" value="1"/>
</dbReference>
<dbReference type="GO" id="GO:0006777">
    <property type="term" value="P:Mo-molybdopterin cofactor biosynthetic process"/>
    <property type="evidence" value="ECO:0007669"/>
    <property type="project" value="UniProtKB-KW"/>
</dbReference>
<comment type="catalytic activity">
    <reaction evidence="8">
        <text>Mo-molybdopterin + GTP + H(+) = Mo-molybdopterin guanine dinucleotide + diphosphate</text>
        <dbReference type="Rhea" id="RHEA:34243"/>
        <dbReference type="ChEBI" id="CHEBI:15378"/>
        <dbReference type="ChEBI" id="CHEBI:33019"/>
        <dbReference type="ChEBI" id="CHEBI:37565"/>
        <dbReference type="ChEBI" id="CHEBI:71302"/>
        <dbReference type="ChEBI" id="CHEBI:71310"/>
        <dbReference type="EC" id="2.7.7.77"/>
    </reaction>
</comment>
<keyword evidence="7 8" id="KW-0501">Molybdenum cofactor biosynthesis</keyword>
<dbReference type="EC" id="2.7.7.77" evidence="8"/>
<feature type="domain" description="MobA-like NTP transferase" evidence="9">
    <location>
        <begin position="15"/>
        <end position="172"/>
    </location>
</feature>
<evidence type="ECO:0000256" key="5">
    <source>
        <dbReference type="ARBA" id="ARBA00022842"/>
    </source>
</evidence>
<keyword evidence="3 8" id="KW-0479">Metal-binding</keyword>
<sequence>MRPVRGKTAMQGITGVILAGGENRRFPILKGFIELEGVPLIKRNTDLLRGLFREVFVSTNMPEHYFFLGVPLIGDVLPSRGPMSGIHSCLLNAGGDAVFISACDMPFLRAEVVALLCEEHRRASASGRIDITIPVYDGTPQPLLGVYAKTVLPLLEEGVLSDRTSMKRFFEEAATHFIGEALLRETDPDGRSFININTPEDFQRVSDSFPLAIHSTIEKNRKPLYEVP</sequence>
<proteinExistence type="inferred from homology"/>
<evidence type="ECO:0000259" key="9">
    <source>
        <dbReference type="Pfam" id="PF12804"/>
    </source>
</evidence>
<feature type="binding site" evidence="8">
    <location>
        <position position="30"/>
    </location>
    <ligand>
        <name>GTP</name>
        <dbReference type="ChEBI" id="CHEBI:37565"/>
    </ligand>
</feature>
<keyword evidence="10" id="KW-0548">Nucleotidyltransferase</keyword>
<evidence type="ECO:0000256" key="3">
    <source>
        <dbReference type="ARBA" id="ARBA00022723"/>
    </source>
</evidence>
<dbReference type="Pfam" id="PF12804">
    <property type="entry name" value="NTP_transf_3"/>
    <property type="match status" value="1"/>
</dbReference>
<evidence type="ECO:0000256" key="7">
    <source>
        <dbReference type="ARBA" id="ARBA00023150"/>
    </source>
</evidence>
<dbReference type="PANTHER" id="PTHR19136:SF81">
    <property type="entry name" value="MOLYBDENUM COFACTOR GUANYLYLTRANSFERASE"/>
    <property type="match status" value="1"/>
</dbReference>
<comment type="cofactor">
    <cofactor evidence="8">
        <name>Mg(2+)</name>
        <dbReference type="ChEBI" id="CHEBI:18420"/>
    </cofactor>
</comment>
<dbReference type="AlphaFoldDB" id="A0A953JC86"/>
<dbReference type="Gene3D" id="3.90.550.10">
    <property type="entry name" value="Spore Coat Polysaccharide Biosynthesis Protein SpsA, Chain A"/>
    <property type="match status" value="1"/>
</dbReference>
<evidence type="ECO:0000256" key="1">
    <source>
        <dbReference type="ARBA" id="ARBA00022490"/>
    </source>
</evidence>
<evidence type="ECO:0000313" key="10">
    <source>
        <dbReference type="EMBL" id="MBZ0156455.1"/>
    </source>
</evidence>
<evidence type="ECO:0000256" key="6">
    <source>
        <dbReference type="ARBA" id="ARBA00023134"/>
    </source>
</evidence>
<comment type="domain">
    <text evidence="8">The N-terminal domain determines nucleotide recognition and specific binding, while the C-terminal domain determines the specific binding to the target protein.</text>
</comment>
<dbReference type="EMBL" id="JAIOIV010000076">
    <property type="protein sequence ID" value="MBZ0156455.1"/>
    <property type="molecule type" value="Genomic_DNA"/>
</dbReference>
<comment type="caution">
    <text evidence="8">Lacks conserved residue(s) required for the propagation of feature annotation.</text>
</comment>
<dbReference type="InterPro" id="IPR025877">
    <property type="entry name" value="MobA-like_NTP_Trfase"/>
</dbReference>
<keyword evidence="4 8" id="KW-0547">Nucleotide-binding</keyword>
<protein>
    <recommendedName>
        <fullName evidence="8">Probable molybdenum cofactor guanylyltransferase</fullName>
        <shortName evidence="8">MoCo guanylyltransferase</shortName>
        <ecNumber evidence="8">2.7.7.77</ecNumber>
    </recommendedName>
    <alternativeName>
        <fullName evidence="8">GTP:molybdopterin guanylyltransferase</fullName>
    </alternativeName>
    <alternativeName>
        <fullName evidence="8">Mo-MPT guanylyltransferase</fullName>
    </alternativeName>
    <alternativeName>
        <fullName evidence="8">Molybdopterin guanylyltransferase</fullName>
    </alternativeName>
    <alternativeName>
        <fullName evidence="8">Molybdopterin-guanine dinucleotide synthase</fullName>
        <shortName evidence="8">MGD synthase</shortName>
    </alternativeName>
</protein>
<dbReference type="CDD" id="cd02503">
    <property type="entry name" value="MobA"/>
    <property type="match status" value="1"/>
</dbReference>
<keyword evidence="6 8" id="KW-0342">GTP-binding</keyword>
<comment type="subcellular location">
    <subcellularLocation>
        <location evidence="8">Cytoplasm</location>
    </subcellularLocation>
</comment>
<dbReference type="GO" id="GO:0061603">
    <property type="term" value="F:molybdenum cofactor guanylyltransferase activity"/>
    <property type="evidence" value="ECO:0007669"/>
    <property type="project" value="UniProtKB-EC"/>
</dbReference>
<evidence type="ECO:0000256" key="8">
    <source>
        <dbReference type="HAMAP-Rule" id="MF_00316"/>
    </source>
</evidence>
<comment type="function">
    <text evidence="8">Transfers a GMP moiety from GTP to Mo-molybdopterin (Mo-MPT) cofactor (Moco or molybdenum cofactor) to form Mo-molybdopterin guanine dinucleotide (Mo-MGD) cofactor.</text>
</comment>
<name>A0A953JC86_9BACT</name>